<evidence type="ECO:0000259" key="7">
    <source>
        <dbReference type="Pfam" id="PF14322"/>
    </source>
</evidence>
<dbReference type="Proteomes" id="UP000281028">
    <property type="component" value="Unassembled WGS sequence"/>
</dbReference>
<gene>
    <name evidence="8" type="ORF">ECE50_028300</name>
</gene>
<evidence type="ECO:0000313" key="8">
    <source>
        <dbReference type="EMBL" id="NSL90758.1"/>
    </source>
</evidence>
<proteinExistence type="inferred from homology"/>
<dbReference type="Pfam" id="PF07980">
    <property type="entry name" value="SusD_RagB"/>
    <property type="match status" value="1"/>
</dbReference>
<accession>A0A9Q5GX35</accession>
<dbReference type="Gene3D" id="1.25.40.390">
    <property type="match status" value="1"/>
</dbReference>
<comment type="subcellular location">
    <subcellularLocation>
        <location evidence="1">Cell outer membrane</location>
    </subcellularLocation>
</comment>
<comment type="similarity">
    <text evidence="2">Belongs to the SusD family.</text>
</comment>
<sequence>MRKYWMKKTREQNVFMVFLLLVFMLVGGGCEKFVDVTPPETSLTGDNVFKDDASANAVLLGVYTNMSSGIIFSSSFAGVSLFAGLSADELTPFKENIDVLMLQYYTNNLQGAQIANRQEFWSNIYQTIYVVNAALDGLNKSTNLNPSVKKQLLGESRFIRAFCYFYLTNMYGDVPVVTSIDYSINASLPRSSQADVYSLIISDLILAKELLNSTYVDGGGVNKTTERVRPSKHTAAALLARVYLYRGMWKEASQEADFVISNSSMYQLETDLSKVFLKNSAEAIWQLQPTNVGENTQFGIGFVLTAGFKGGLNPVYLSNNIVNDFEKGDLRRKYWVGIDSSTGKKYYYSYKYKQYEFGQPITEYAVVMRLAEQYLIRAEARLHLGNLTGASNDLNELRRRSGLPVTAAETLAELDNAILKERKTEFFTEWGHRWFDLKRTKKIDQVMSIITPQKGGVWSTHAQLYPISWVELLKTPSITQTPGYK</sequence>
<comment type="caution">
    <text evidence="8">The sequence shown here is derived from an EMBL/GenBank/DDBJ whole genome shotgun (WGS) entry which is preliminary data.</text>
</comment>
<reference evidence="8" key="1">
    <citation type="submission" date="2020-05" db="EMBL/GenBank/DDBJ databases">
        <title>Chitinophaga laudate sp. nov., isolated from a tropical peat swamp.</title>
        <authorList>
            <person name="Goh C.B.S."/>
            <person name="Lee M.S."/>
            <person name="Parimannan S."/>
            <person name="Pasbakhsh P."/>
            <person name="Yule C.M."/>
            <person name="Rajandas H."/>
            <person name="Loke S."/>
            <person name="Croft L."/>
            <person name="Tan J.B.L."/>
        </authorList>
    </citation>
    <scope>NUCLEOTIDE SEQUENCE</scope>
    <source>
        <strain evidence="8">Mgbs1</strain>
    </source>
</reference>
<evidence type="ECO:0000256" key="1">
    <source>
        <dbReference type="ARBA" id="ARBA00004442"/>
    </source>
</evidence>
<evidence type="ECO:0000256" key="3">
    <source>
        <dbReference type="ARBA" id="ARBA00022729"/>
    </source>
</evidence>
<keyword evidence="5" id="KW-0998">Cell outer membrane</keyword>
<keyword evidence="4" id="KW-0472">Membrane</keyword>
<dbReference type="AlphaFoldDB" id="A0A9Q5GX35"/>
<evidence type="ECO:0000256" key="4">
    <source>
        <dbReference type="ARBA" id="ARBA00023136"/>
    </source>
</evidence>
<evidence type="ECO:0000259" key="6">
    <source>
        <dbReference type="Pfam" id="PF07980"/>
    </source>
</evidence>
<keyword evidence="3" id="KW-0732">Signal</keyword>
<dbReference type="PROSITE" id="PS51257">
    <property type="entry name" value="PROKAR_LIPOPROTEIN"/>
    <property type="match status" value="1"/>
</dbReference>
<evidence type="ECO:0000256" key="2">
    <source>
        <dbReference type="ARBA" id="ARBA00006275"/>
    </source>
</evidence>
<evidence type="ECO:0000313" key="9">
    <source>
        <dbReference type="Proteomes" id="UP000281028"/>
    </source>
</evidence>
<organism evidence="8 9">
    <name type="scientific">Chitinophaga solisilvae</name>
    <dbReference type="NCBI Taxonomy" id="1233460"/>
    <lineage>
        <taxon>Bacteria</taxon>
        <taxon>Pseudomonadati</taxon>
        <taxon>Bacteroidota</taxon>
        <taxon>Chitinophagia</taxon>
        <taxon>Chitinophagales</taxon>
        <taxon>Chitinophagaceae</taxon>
        <taxon>Chitinophaga</taxon>
    </lineage>
</organism>
<evidence type="ECO:0000256" key="5">
    <source>
        <dbReference type="ARBA" id="ARBA00023237"/>
    </source>
</evidence>
<feature type="domain" description="RagB/SusD" evidence="6">
    <location>
        <begin position="291"/>
        <end position="484"/>
    </location>
</feature>
<dbReference type="InterPro" id="IPR033985">
    <property type="entry name" value="SusD-like_N"/>
</dbReference>
<dbReference type="EMBL" id="RIAR02000001">
    <property type="protein sequence ID" value="NSL90758.1"/>
    <property type="molecule type" value="Genomic_DNA"/>
</dbReference>
<dbReference type="InterPro" id="IPR011990">
    <property type="entry name" value="TPR-like_helical_dom_sf"/>
</dbReference>
<protein>
    <submittedName>
        <fullName evidence="8">RagB/SusD family nutrient uptake outer membrane protein</fullName>
    </submittedName>
</protein>
<dbReference type="Pfam" id="PF14322">
    <property type="entry name" value="SusD-like_3"/>
    <property type="match status" value="1"/>
</dbReference>
<dbReference type="SUPFAM" id="SSF48452">
    <property type="entry name" value="TPR-like"/>
    <property type="match status" value="1"/>
</dbReference>
<name>A0A9Q5GX35_9BACT</name>
<dbReference type="InterPro" id="IPR012944">
    <property type="entry name" value="SusD_RagB_dom"/>
</dbReference>
<dbReference type="GO" id="GO:0009279">
    <property type="term" value="C:cell outer membrane"/>
    <property type="evidence" value="ECO:0007669"/>
    <property type="project" value="UniProtKB-SubCell"/>
</dbReference>
<feature type="domain" description="SusD-like N-terminal" evidence="7">
    <location>
        <begin position="106"/>
        <end position="244"/>
    </location>
</feature>
<dbReference type="CDD" id="cd08977">
    <property type="entry name" value="SusD"/>
    <property type="match status" value="1"/>
</dbReference>
<keyword evidence="9" id="KW-1185">Reference proteome</keyword>